<evidence type="ECO:0000256" key="11">
    <source>
        <dbReference type="PROSITE-ProRule" id="PRU01360"/>
    </source>
</evidence>
<keyword evidence="16" id="KW-0675">Receptor</keyword>
<evidence type="ECO:0000256" key="6">
    <source>
        <dbReference type="ARBA" id="ARBA00023004"/>
    </source>
</evidence>
<evidence type="ECO:0000256" key="3">
    <source>
        <dbReference type="ARBA" id="ARBA00022452"/>
    </source>
</evidence>
<keyword evidence="5 11" id="KW-0812">Transmembrane</keyword>
<dbReference type="InterPro" id="IPR000531">
    <property type="entry name" value="Beta-barrel_TonB"/>
</dbReference>
<reference evidence="16 17" key="1">
    <citation type="submission" date="2020-06" db="EMBL/GenBank/DDBJ databases">
        <title>Altererythrobacter lutimaris sp. nov., a marine bacterium isolated from a tidal flat.</title>
        <authorList>
            <person name="Kim D."/>
            <person name="Yoo Y."/>
            <person name="Kim J.-J."/>
        </authorList>
    </citation>
    <scope>NUCLEOTIDE SEQUENCE [LARGE SCALE GENOMIC DNA]</scope>
    <source>
        <strain evidence="16 17">JGD-16</strain>
    </source>
</reference>
<dbReference type="Pfam" id="PF00593">
    <property type="entry name" value="TonB_dep_Rec_b-barrel"/>
    <property type="match status" value="1"/>
</dbReference>
<evidence type="ECO:0000313" key="17">
    <source>
        <dbReference type="Proteomes" id="UP000546031"/>
    </source>
</evidence>
<dbReference type="PANTHER" id="PTHR32552:SF81">
    <property type="entry name" value="TONB-DEPENDENT OUTER MEMBRANE RECEPTOR"/>
    <property type="match status" value="1"/>
</dbReference>
<dbReference type="Proteomes" id="UP000546031">
    <property type="component" value="Unassembled WGS sequence"/>
</dbReference>
<evidence type="ECO:0000256" key="9">
    <source>
        <dbReference type="ARBA" id="ARBA00023136"/>
    </source>
</evidence>
<dbReference type="SUPFAM" id="SSF56935">
    <property type="entry name" value="Porins"/>
    <property type="match status" value="1"/>
</dbReference>
<keyword evidence="13" id="KW-0732">Signal</keyword>
<keyword evidence="3 11" id="KW-1134">Transmembrane beta strand</keyword>
<accession>A0A850HF81</accession>
<evidence type="ECO:0000313" key="16">
    <source>
        <dbReference type="EMBL" id="NVE95648.1"/>
    </source>
</evidence>
<organism evidence="16 17">
    <name type="scientific">Altererythrobacter lutimaris</name>
    <dbReference type="NCBI Taxonomy" id="2743979"/>
    <lineage>
        <taxon>Bacteria</taxon>
        <taxon>Pseudomonadati</taxon>
        <taxon>Pseudomonadota</taxon>
        <taxon>Alphaproteobacteria</taxon>
        <taxon>Sphingomonadales</taxon>
        <taxon>Erythrobacteraceae</taxon>
        <taxon>Altererythrobacter</taxon>
    </lineage>
</organism>
<feature type="chain" id="PRO_5032446653" evidence="13">
    <location>
        <begin position="20"/>
        <end position="867"/>
    </location>
</feature>
<dbReference type="Pfam" id="PF07715">
    <property type="entry name" value="Plug"/>
    <property type="match status" value="1"/>
</dbReference>
<keyword evidence="17" id="KW-1185">Reference proteome</keyword>
<dbReference type="PROSITE" id="PS52016">
    <property type="entry name" value="TONB_DEPENDENT_REC_3"/>
    <property type="match status" value="1"/>
</dbReference>
<evidence type="ECO:0000256" key="1">
    <source>
        <dbReference type="ARBA" id="ARBA00004571"/>
    </source>
</evidence>
<keyword evidence="9 11" id="KW-0472">Membrane</keyword>
<evidence type="ECO:0000256" key="2">
    <source>
        <dbReference type="ARBA" id="ARBA00022448"/>
    </source>
</evidence>
<dbReference type="InterPro" id="IPR036942">
    <property type="entry name" value="Beta-barrel_TonB_sf"/>
</dbReference>
<evidence type="ECO:0000256" key="7">
    <source>
        <dbReference type="ARBA" id="ARBA00023065"/>
    </source>
</evidence>
<evidence type="ECO:0000256" key="8">
    <source>
        <dbReference type="ARBA" id="ARBA00023077"/>
    </source>
</evidence>
<dbReference type="InterPro" id="IPR039426">
    <property type="entry name" value="TonB-dep_rcpt-like"/>
</dbReference>
<keyword evidence="6" id="KW-0408">Iron</keyword>
<protein>
    <submittedName>
        <fullName evidence="16">TonB-dependent receptor</fullName>
    </submittedName>
</protein>
<evidence type="ECO:0000256" key="10">
    <source>
        <dbReference type="ARBA" id="ARBA00023237"/>
    </source>
</evidence>
<keyword evidence="10 11" id="KW-0998">Cell outer membrane</keyword>
<comment type="subcellular location">
    <subcellularLocation>
        <location evidence="1 11">Cell outer membrane</location>
        <topology evidence="1 11">Multi-pass membrane protein</topology>
    </subcellularLocation>
</comment>
<evidence type="ECO:0000259" key="15">
    <source>
        <dbReference type="Pfam" id="PF07715"/>
    </source>
</evidence>
<dbReference type="Gene3D" id="2.40.170.20">
    <property type="entry name" value="TonB-dependent receptor, beta-barrel domain"/>
    <property type="match status" value="1"/>
</dbReference>
<evidence type="ECO:0000256" key="13">
    <source>
        <dbReference type="SAM" id="SignalP"/>
    </source>
</evidence>
<feature type="signal peptide" evidence="13">
    <location>
        <begin position="1"/>
        <end position="19"/>
    </location>
</feature>
<evidence type="ECO:0000256" key="12">
    <source>
        <dbReference type="RuleBase" id="RU003357"/>
    </source>
</evidence>
<keyword evidence="2 11" id="KW-0813">Transport</keyword>
<name>A0A850HF81_9SPHN</name>
<feature type="domain" description="TonB-dependent receptor plug" evidence="15">
    <location>
        <begin position="49"/>
        <end position="158"/>
    </location>
</feature>
<comment type="similarity">
    <text evidence="11 12">Belongs to the TonB-dependent receptor family.</text>
</comment>
<dbReference type="EMBL" id="JABWTA010000001">
    <property type="protein sequence ID" value="NVE95648.1"/>
    <property type="molecule type" value="Genomic_DNA"/>
</dbReference>
<dbReference type="GO" id="GO:0009279">
    <property type="term" value="C:cell outer membrane"/>
    <property type="evidence" value="ECO:0007669"/>
    <property type="project" value="UniProtKB-SubCell"/>
</dbReference>
<evidence type="ECO:0000256" key="4">
    <source>
        <dbReference type="ARBA" id="ARBA00022496"/>
    </source>
</evidence>
<feature type="domain" description="TonB-dependent receptor-like beta-barrel" evidence="14">
    <location>
        <begin position="285"/>
        <end position="836"/>
    </location>
</feature>
<comment type="caution">
    <text evidence="16">The sequence shown here is derived from an EMBL/GenBank/DDBJ whole genome shotgun (WGS) entry which is preliminary data.</text>
</comment>
<keyword evidence="7" id="KW-0406">Ion transport</keyword>
<proteinExistence type="inferred from homology"/>
<sequence>MASTSSALALATMATPALAQDADTDPQEAEEQSGVTTIIVTAQRREESVQDVPIAISAFNQETLEQRGIGTALEVAQFVPNLVGLNNTGLGTANAYYLRGIGNTESIATFDPPIGTYVDDIYLSRQNANNLSLFDVERVEVLRGPQGTLFGRNTTGGAVNVFLSEPGDDFSGYAEFGYGSYEQKLVRASVDLPLADSFAIKISGYWQNDDGYAKNTFTGERTNENDGWGVRLGLRGELSDTARWTGSYIHTFADSANILNFDCDPLDPTNCDGRFVTTGLRSDSNFTSSVFGDLLTGDKNDFGLGNEATMDFVSSNFEFEISPDWSVNIITGFVDISQKFALDFADGRGLPSVANPFPAVFAPNPDPLADPIPSRYTFGGFTIANDGQHTQFTQEVKFNGSIADGLLDVVAGVYYFYEDNKTDFGDIFTLPFAPAPDGFPFVLADRTLDNTAEAWAGYIQGDLNVTDQLTITAGIRYTDEEKTFGVRDNRASCNDGTIEATCLDTSNLFAPVLRRDENGDVVLDVDDNPVIDTVAIPTKQSVGIWTPRFAINYAVTDDVLLFASATRGFKSGGWNARGTSAGELLPFAPEKAWSYEAGAKTTLFDRLLQFNVTAFWLDVGGLQTPSAFVRGDGSLAFITRNFADYRNKGVEVELTAAPTDGLNLFAAIGYQDDEYRLDDDSPDFDEFGIKSVGLQLADCRAQLANGLLPNTAGPDNAPDCGVGIVAPNGELAEPVRTPEWTVALGGSYEFVFGDLSLTPAINANWRAESEVGTSQVTIFEGEVTGASDTDYPFNTLGVGTPVVPTTGSFSDDRWIVNASITLSSVSGWSILAECKNCFDEEAVESALANYSYLNPPRTWAVRAKYEF</sequence>
<dbReference type="PANTHER" id="PTHR32552">
    <property type="entry name" value="FERRICHROME IRON RECEPTOR-RELATED"/>
    <property type="match status" value="1"/>
</dbReference>
<evidence type="ECO:0000259" key="14">
    <source>
        <dbReference type="Pfam" id="PF00593"/>
    </source>
</evidence>
<dbReference type="AlphaFoldDB" id="A0A850HF81"/>
<gene>
    <name evidence="16" type="ORF">HUO12_12135</name>
</gene>
<keyword evidence="4" id="KW-0410">Iron transport</keyword>
<dbReference type="GO" id="GO:0006826">
    <property type="term" value="P:iron ion transport"/>
    <property type="evidence" value="ECO:0007669"/>
    <property type="project" value="UniProtKB-KW"/>
</dbReference>
<keyword evidence="8 12" id="KW-0798">TonB box</keyword>
<evidence type="ECO:0000256" key="5">
    <source>
        <dbReference type="ARBA" id="ARBA00022692"/>
    </source>
</evidence>
<dbReference type="InterPro" id="IPR012910">
    <property type="entry name" value="Plug_dom"/>
</dbReference>